<proteinExistence type="predicted"/>
<evidence type="ECO:0008006" key="4">
    <source>
        <dbReference type="Google" id="ProtNLM"/>
    </source>
</evidence>
<evidence type="ECO:0000256" key="1">
    <source>
        <dbReference type="SAM" id="MobiDB-lite"/>
    </source>
</evidence>
<feature type="region of interest" description="Disordered" evidence="1">
    <location>
        <begin position="253"/>
        <end position="295"/>
    </location>
</feature>
<feature type="region of interest" description="Disordered" evidence="1">
    <location>
        <begin position="49"/>
        <end position="69"/>
    </location>
</feature>
<dbReference type="Proteomes" id="UP001596203">
    <property type="component" value="Unassembled WGS sequence"/>
</dbReference>
<evidence type="ECO:0000313" key="3">
    <source>
        <dbReference type="Proteomes" id="UP001596203"/>
    </source>
</evidence>
<dbReference type="EMBL" id="JBHSPR010000001">
    <property type="protein sequence ID" value="MFC6015548.1"/>
    <property type="molecule type" value="Genomic_DNA"/>
</dbReference>
<accession>A0ABW1K4Y9</accession>
<protein>
    <recommendedName>
        <fullName evidence="4">Lipoprotein</fullName>
    </recommendedName>
</protein>
<feature type="region of interest" description="Disordered" evidence="1">
    <location>
        <begin position="1"/>
        <end position="27"/>
    </location>
</feature>
<name>A0ABW1K4Y9_9ACTN</name>
<dbReference type="RefSeq" id="WP_377417660.1">
    <property type="nucleotide sequence ID" value="NZ_JBHSPR010000001.1"/>
</dbReference>
<evidence type="ECO:0000313" key="2">
    <source>
        <dbReference type="EMBL" id="MFC6015548.1"/>
    </source>
</evidence>
<reference evidence="3" key="1">
    <citation type="journal article" date="2019" name="Int. J. Syst. Evol. Microbiol.">
        <title>The Global Catalogue of Microorganisms (GCM) 10K type strain sequencing project: providing services to taxonomists for standard genome sequencing and annotation.</title>
        <authorList>
            <consortium name="The Broad Institute Genomics Platform"/>
            <consortium name="The Broad Institute Genome Sequencing Center for Infectious Disease"/>
            <person name="Wu L."/>
            <person name="Ma J."/>
        </authorList>
    </citation>
    <scope>NUCLEOTIDE SEQUENCE [LARGE SCALE GENOMIC DNA]</scope>
    <source>
        <strain evidence="3">ZS-35-S2</strain>
    </source>
</reference>
<sequence length="295" mass="29691">MHPGVATHPTADRDRPPVRPHRAAPQRAAVRPVLGALLLVGSLLSTGCSGTPAPAATPTEPAASRPTEARDQLAAFAAAAQDRRLVAGYTLSTEGQPDRSISVTRATDGSWRVDIPGGALGGTADVSMAQTSAGTFQCSLPSAGQPESPGCVRVADPGQSLDAGIDPRMQHPFTDWPEVLTDRQAPLSISTTALPGAQGACFAVESTSASVSPPLDSGIYCYAPDGTLTAARLPAGTLTLTGTPTAAPATVALPGPLVDREPLRIAAPPASDPTEPAGEGGPDGGAPDDPADPNE</sequence>
<organism evidence="2 3">
    <name type="scientific">Plantactinospora solaniradicis</name>
    <dbReference type="NCBI Taxonomy" id="1723736"/>
    <lineage>
        <taxon>Bacteria</taxon>
        <taxon>Bacillati</taxon>
        <taxon>Actinomycetota</taxon>
        <taxon>Actinomycetes</taxon>
        <taxon>Micromonosporales</taxon>
        <taxon>Micromonosporaceae</taxon>
        <taxon>Plantactinospora</taxon>
    </lineage>
</organism>
<keyword evidence="3" id="KW-1185">Reference proteome</keyword>
<comment type="caution">
    <text evidence="2">The sequence shown here is derived from an EMBL/GenBank/DDBJ whole genome shotgun (WGS) entry which is preliminary data.</text>
</comment>
<gene>
    <name evidence="2" type="ORF">ACFP2T_04970</name>
</gene>